<dbReference type="CDD" id="cd00009">
    <property type="entry name" value="AAA"/>
    <property type="match status" value="1"/>
</dbReference>
<proteinExistence type="predicted"/>
<dbReference type="Gene3D" id="1.10.8.60">
    <property type="match status" value="1"/>
</dbReference>
<dbReference type="InterPro" id="IPR035965">
    <property type="entry name" value="PAS-like_dom_sf"/>
</dbReference>
<feature type="region of interest" description="Disordered" evidence="6">
    <location>
        <begin position="570"/>
        <end position="618"/>
    </location>
</feature>
<dbReference type="Gene3D" id="3.40.50.10660">
    <property type="entry name" value="PrpR receptor domain-like"/>
    <property type="match status" value="1"/>
</dbReference>
<keyword evidence="1" id="KW-0547">Nucleotide-binding</keyword>
<dbReference type="HOGENOM" id="CLU_000445_8_5_9"/>
<gene>
    <name evidence="8" type="ORF">HMPREF1090_02487</name>
</gene>
<dbReference type="PANTHER" id="PTHR32071:SF57">
    <property type="entry name" value="C4-DICARBOXYLATE TRANSPORT TRANSCRIPTIONAL REGULATORY PROTEIN DCTD"/>
    <property type="match status" value="1"/>
</dbReference>
<dbReference type="SMART" id="SM00382">
    <property type="entry name" value="AAA"/>
    <property type="match status" value="1"/>
</dbReference>
<feature type="compositionally biased region" description="Basic and acidic residues" evidence="6">
    <location>
        <begin position="595"/>
        <end position="610"/>
    </location>
</feature>
<dbReference type="PROSITE" id="PS50045">
    <property type="entry name" value="SIGMA54_INTERACT_4"/>
    <property type="match status" value="1"/>
</dbReference>
<evidence type="ECO:0000256" key="6">
    <source>
        <dbReference type="SAM" id="MobiDB-lite"/>
    </source>
</evidence>
<keyword evidence="3" id="KW-0805">Transcription regulation</keyword>
<evidence type="ECO:0000313" key="9">
    <source>
        <dbReference type="Proteomes" id="UP000013085"/>
    </source>
</evidence>
<evidence type="ECO:0000259" key="7">
    <source>
        <dbReference type="PROSITE" id="PS50045"/>
    </source>
</evidence>
<feature type="coiled-coil region" evidence="5">
    <location>
        <begin position="174"/>
        <end position="201"/>
    </location>
</feature>
<name>A0A0E2HBE1_9FIRM</name>
<dbReference type="GO" id="GO:0043565">
    <property type="term" value="F:sequence-specific DNA binding"/>
    <property type="evidence" value="ECO:0007669"/>
    <property type="project" value="InterPro"/>
</dbReference>
<dbReference type="InterPro" id="IPR009057">
    <property type="entry name" value="Homeodomain-like_sf"/>
</dbReference>
<keyword evidence="5" id="KW-0175">Coiled coil</keyword>
<dbReference type="InterPro" id="IPR002197">
    <property type="entry name" value="HTH_Fis"/>
</dbReference>
<dbReference type="GO" id="GO:0006355">
    <property type="term" value="P:regulation of DNA-templated transcription"/>
    <property type="evidence" value="ECO:0007669"/>
    <property type="project" value="InterPro"/>
</dbReference>
<dbReference type="SUPFAM" id="SSF159800">
    <property type="entry name" value="PrpR receptor domain-like"/>
    <property type="match status" value="1"/>
</dbReference>
<keyword evidence="2" id="KW-0067">ATP-binding</keyword>
<dbReference type="SUPFAM" id="SSF55785">
    <property type="entry name" value="PYP-like sensor domain (PAS domain)"/>
    <property type="match status" value="1"/>
</dbReference>
<dbReference type="Gene3D" id="3.40.50.2300">
    <property type="match status" value="1"/>
</dbReference>
<accession>A0A0E2HBE1</accession>
<dbReference type="Gene3D" id="3.40.50.300">
    <property type="entry name" value="P-loop containing nucleotide triphosphate hydrolases"/>
    <property type="match status" value="1"/>
</dbReference>
<dbReference type="Pfam" id="PF25601">
    <property type="entry name" value="AAA_lid_14"/>
    <property type="match status" value="1"/>
</dbReference>
<evidence type="ECO:0000256" key="2">
    <source>
        <dbReference type="ARBA" id="ARBA00022840"/>
    </source>
</evidence>
<dbReference type="InterPro" id="IPR025662">
    <property type="entry name" value="Sigma_54_int_dom_ATP-bd_1"/>
</dbReference>
<dbReference type="SUPFAM" id="SSF52540">
    <property type="entry name" value="P-loop containing nucleoside triphosphate hydrolases"/>
    <property type="match status" value="1"/>
</dbReference>
<dbReference type="Pfam" id="PF02954">
    <property type="entry name" value="HTH_8"/>
    <property type="match status" value="1"/>
</dbReference>
<evidence type="ECO:0000313" key="8">
    <source>
        <dbReference type="EMBL" id="ENZ13867.1"/>
    </source>
</evidence>
<dbReference type="PROSITE" id="PS00676">
    <property type="entry name" value="SIGMA54_INTERACT_2"/>
    <property type="match status" value="1"/>
</dbReference>
<dbReference type="PANTHER" id="PTHR32071">
    <property type="entry name" value="TRANSCRIPTIONAL REGULATORY PROTEIN"/>
    <property type="match status" value="1"/>
</dbReference>
<evidence type="ECO:0000256" key="3">
    <source>
        <dbReference type="ARBA" id="ARBA00023015"/>
    </source>
</evidence>
<dbReference type="EMBL" id="AGYR01000028">
    <property type="protein sequence ID" value="ENZ13867.1"/>
    <property type="molecule type" value="Genomic_DNA"/>
</dbReference>
<dbReference type="FunFam" id="3.40.50.300:FF:000006">
    <property type="entry name" value="DNA-binding transcriptional regulator NtrC"/>
    <property type="match status" value="1"/>
</dbReference>
<protein>
    <submittedName>
        <fullName evidence="8">Fis family proprionate catabolism activator</fullName>
    </submittedName>
</protein>
<dbReference type="InterPro" id="IPR058031">
    <property type="entry name" value="AAA_lid_NorR"/>
</dbReference>
<dbReference type="Pfam" id="PF06506">
    <property type="entry name" value="PrpR_N"/>
    <property type="match status" value="1"/>
</dbReference>
<dbReference type="Proteomes" id="UP000013085">
    <property type="component" value="Unassembled WGS sequence"/>
</dbReference>
<dbReference type="InterPro" id="IPR027417">
    <property type="entry name" value="P-loop_NTPase"/>
</dbReference>
<feature type="compositionally biased region" description="Gly residues" evidence="6">
    <location>
        <begin position="572"/>
        <end position="592"/>
    </location>
</feature>
<dbReference type="InterPro" id="IPR002078">
    <property type="entry name" value="Sigma_54_int"/>
</dbReference>
<dbReference type="AlphaFoldDB" id="A0A0E2HBE1"/>
<dbReference type="PRINTS" id="PR01590">
    <property type="entry name" value="HTHFIS"/>
</dbReference>
<evidence type="ECO:0000256" key="1">
    <source>
        <dbReference type="ARBA" id="ARBA00022741"/>
    </source>
</evidence>
<evidence type="ECO:0000256" key="4">
    <source>
        <dbReference type="ARBA" id="ARBA00023163"/>
    </source>
</evidence>
<dbReference type="GO" id="GO:0005524">
    <property type="term" value="F:ATP binding"/>
    <property type="evidence" value="ECO:0007669"/>
    <property type="project" value="UniProtKB-KW"/>
</dbReference>
<dbReference type="Gene3D" id="1.10.10.60">
    <property type="entry name" value="Homeodomain-like"/>
    <property type="match status" value="1"/>
</dbReference>
<feature type="domain" description="Sigma-54 factor interaction" evidence="7">
    <location>
        <begin position="317"/>
        <end position="542"/>
    </location>
</feature>
<organism evidence="8 9">
    <name type="scientific">[Clostridium] clostridioforme 90A8</name>
    <dbReference type="NCBI Taxonomy" id="999408"/>
    <lineage>
        <taxon>Bacteria</taxon>
        <taxon>Bacillati</taxon>
        <taxon>Bacillota</taxon>
        <taxon>Clostridia</taxon>
        <taxon>Lachnospirales</taxon>
        <taxon>Lachnospiraceae</taxon>
        <taxon>Enterocloster</taxon>
    </lineage>
</organism>
<sequence>MSQIWYAAFSEDFVEQAQQIFKKLDKDVIVTVWDPELVPEMLRRGVSVILGRGATALRIRKVVDLPVVEIPIPFEDMADTLIEASRYGKNIGVIGYNNLLSGLERLNPILNVNIRQIFAVDEDDTFHQIQKLKNEGVDVIVGGLIQTRYARELELPAVRIELTDKSLSYACREAEKLIATVKAATRKAEELKTILNTTNEKYVAVDIKGNITWMNRVAKPYLPNPGGLVYDTPIAEVLPAFEAVHDVLATGEEIIQETGSINGADILYDMIPLTYKNGEILGAVITFNDAGTITRGEHKIRGKGIKGFQATYSFKDICGSSQQINQCIQHAKRYAHTDLTVLLLGETGSGKEMFAQSMHNASSRRNGPFVAVNCAALPEGILESELFGYDDGAFTGARRSGKMGLFELAHNGTIFLDEIGEMPMSLQSRLLRVLQERKVMRLGGDRVFPVNIRIFAATNKNLIELVRERKFREDLFYRLNVLTLKIPSLRERVEDIPDLANLFLREGGGKCCLTPAAEKVLTSYGWPGNARQLRHFMEKVRIICDSSVISGEAAGYVIENYEPPCEMEQRGNGMGNQGSKGAGSNEGDGGCGNRRRTELGRENQDWEYQGRENPYQGNTSREITEQLLAQAIEQAGGNKTKAARILGIHRSTIWRYIKKFGMK</sequence>
<comment type="caution">
    <text evidence="8">The sequence shown here is derived from an EMBL/GenBank/DDBJ whole genome shotgun (WGS) entry which is preliminary data.</text>
</comment>
<dbReference type="Pfam" id="PF00158">
    <property type="entry name" value="Sigma54_activat"/>
    <property type="match status" value="1"/>
</dbReference>
<dbReference type="InterPro" id="IPR003593">
    <property type="entry name" value="AAA+_ATPase"/>
</dbReference>
<dbReference type="InterPro" id="IPR025943">
    <property type="entry name" value="Sigma_54_int_dom_ATP-bd_2"/>
</dbReference>
<dbReference type="PATRIC" id="fig|999408.3.peg.2687"/>
<dbReference type="GeneID" id="57963196"/>
<dbReference type="Gene3D" id="3.30.450.20">
    <property type="entry name" value="PAS domain"/>
    <property type="match status" value="1"/>
</dbReference>
<dbReference type="PROSITE" id="PS00675">
    <property type="entry name" value="SIGMA54_INTERACT_1"/>
    <property type="match status" value="1"/>
</dbReference>
<dbReference type="RefSeq" id="WP_002595861.1">
    <property type="nucleotide sequence ID" value="NZ_KB851021.1"/>
</dbReference>
<dbReference type="SUPFAM" id="SSF46689">
    <property type="entry name" value="Homeodomain-like"/>
    <property type="match status" value="1"/>
</dbReference>
<reference evidence="8 9" key="1">
    <citation type="submission" date="2013-01" db="EMBL/GenBank/DDBJ databases">
        <title>The Genome Sequence of Clostridium clostridioforme 90A8.</title>
        <authorList>
            <consortium name="The Broad Institute Genome Sequencing Platform"/>
            <person name="Earl A."/>
            <person name="Ward D."/>
            <person name="Feldgarden M."/>
            <person name="Gevers D."/>
            <person name="Courvalin P."/>
            <person name="Lambert T."/>
            <person name="Walker B."/>
            <person name="Young S.K."/>
            <person name="Zeng Q."/>
            <person name="Gargeya S."/>
            <person name="Fitzgerald M."/>
            <person name="Haas B."/>
            <person name="Abouelleil A."/>
            <person name="Alvarado L."/>
            <person name="Arachchi H.M."/>
            <person name="Berlin A.M."/>
            <person name="Chapman S.B."/>
            <person name="Dewar J."/>
            <person name="Goldberg J."/>
            <person name="Griggs A."/>
            <person name="Gujja S."/>
            <person name="Hansen M."/>
            <person name="Howarth C."/>
            <person name="Imamovic A."/>
            <person name="Larimer J."/>
            <person name="McCowan C."/>
            <person name="Murphy C."/>
            <person name="Neiman D."/>
            <person name="Pearson M."/>
            <person name="Priest M."/>
            <person name="Roberts A."/>
            <person name="Saif S."/>
            <person name="Shea T."/>
            <person name="Sisk P."/>
            <person name="Sykes S."/>
            <person name="Wortman J."/>
            <person name="Nusbaum C."/>
            <person name="Birren B."/>
        </authorList>
    </citation>
    <scope>NUCLEOTIDE SEQUENCE [LARGE SCALE GENOMIC DNA]</scope>
    <source>
        <strain evidence="8 9">90A8</strain>
    </source>
</reference>
<dbReference type="InterPro" id="IPR010524">
    <property type="entry name" value="Sig_transdc_resp-reg_PrpR_N"/>
</dbReference>
<dbReference type="GO" id="GO:0000156">
    <property type="term" value="F:phosphorelay response regulator activity"/>
    <property type="evidence" value="ECO:0007669"/>
    <property type="project" value="InterPro"/>
</dbReference>
<keyword evidence="4" id="KW-0804">Transcription</keyword>
<evidence type="ECO:0000256" key="5">
    <source>
        <dbReference type="SAM" id="Coils"/>
    </source>
</evidence>